<name>A0AA88HE27_ARTSF</name>
<gene>
    <name evidence="10" type="ORF">QYM36_017385</name>
</gene>
<keyword evidence="3 6" id="KW-0812">Transmembrane</keyword>
<dbReference type="GO" id="GO:0033176">
    <property type="term" value="C:proton-transporting V-type ATPase complex"/>
    <property type="evidence" value="ECO:0007669"/>
    <property type="project" value="TreeGrafter"/>
</dbReference>
<evidence type="ECO:0000256" key="4">
    <source>
        <dbReference type="ARBA" id="ARBA00022989"/>
    </source>
</evidence>
<comment type="similarity">
    <text evidence="2">Belongs to the vacuolar ATPase subunit S1 family.</text>
</comment>
<evidence type="ECO:0000259" key="9">
    <source>
        <dbReference type="Pfam" id="PF20520"/>
    </source>
</evidence>
<dbReference type="AlphaFoldDB" id="A0AA88HE27"/>
<dbReference type="PANTHER" id="PTHR12471">
    <property type="entry name" value="VACUOLAR ATP SYNTHASE SUBUNIT S1"/>
    <property type="match status" value="1"/>
</dbReference>
<dbReference type="Pfam" id="PF05827">
    <property type="entry name" value="VAS1_LD"/>
    <property type="match status" value="1"/>
</dbReference>
<dbReference type="InterPro" id="IPR008388">
    <property type="entry name" value="Ac45_acc_su"/>
</dbReference>
<evidence type="ECO:0000256" key="6">
    <source>
        <dbReference type="SAM" id="Phobius"/>
    </source>
</evidence>
<dbReference type="InterPro" id="IPR046756">
    <property type="entry name" value="VAS1/VOA1_TM"/>
</dbReference>
<evidence type="ECO:0000256" key="3">
    <source>
        <dbReference type="ARBA" id="ARBA00022692"/>
    </source>
</evidence>
<dbReference type="Proteomes" id="UP001187531">
    <property type="component" value="Unassembled WGS sequence"/>
</dbReference>
<dbReference type="GO" id="GO:0001671">
    <property type="term" value="F:ATPase activator activity"/>
    <property type="evidence" value="ECO:0007669"/>
    <property type="project" value="TreeGrafter"/>
</dbReference>
<sequence length="235" mass="25988">MDKFFLFFLAYLITCPKAFADDASNDTRIFYNGTGEVFFKAQEPLVLKLNNVSFVLDKDPESAEGTSENGTSTLTLKFKDISNEAGQLSSVDLVMSFSESMGYWKMSKGMISVKGTANGTQIDNTDVAIHGQKIEAPRRFSYHCSRVLSYKPVNDTNLVLLIKGIQVQPFEITDDRFGRSYDCQGFFSIALLTAIFLAILIGALLGWGISMLMSVNAPDRFDDPKGKPLVVNALE</sequence>
<evidence type="ECO:0000256" key="5">
    <source>
        <dbReference type="ARBA" id="ARBA00023136"/>
    </source>
</evidence>
<keyword evidence="7" id="KW-0732">Signal</keyword>
<feature type="domain" description="V-type proton ATPase subunit S1 luminal" evidence="8">
    <location>
        <begin position="50"/>
        <end position="170"/>
    </location>
</feature>
<dbReference type="GO" id="GO:0030641">
    <property type="term" value="P:regulation of cellular pH"/>
    <property type="evidence" value="ECO:0007669"/>
    <property type="project" value="TreeGrafter"/>
</dbReference>
<dbReference type="InterPro" id="IPR046755">
    <property type="entry name" value="VAS1_LD"/>
</dbReference>
<proteinExistence type="inferred from homology"/>
<evidence type="ECO:0000256" key="1">
    <source>
        <dbReference type="ARBA" id="ARBA00004167"/>
    </source>
</evidence>
<keyword evidence="11" id="KW-1185">Reference proteome</keyword>
<accession>A0AA88HE27</accession>
<feature type="signal peptide" evidence="7">
    <location>
        <begin position="1"/>
        <end position="20"/>
    </location>
</feature>
<evidence type="ECO:0000259" key="8">
    <source>
        <dbReference type="Pfam" id="PF05827"/>
    </source>
</evidence>
<reference evidence="10" key="1">
    <citation type="submission" date="2023-07" db="EMBL/GenBank/DDBJ databases">
        <title>Chromosome-level genome assembly of Artemia franciscana.</title>
        <authorList>
            <person name="Jo E."/>
        </authorList>
    </citation>
    <scope>NUCLEOTIDE SEQUENCE</scope>
    <source>
        <tissue evidence="10">Whole body</tissue>
    </source>
</reference>
<keyword evidence="5 6" id="KW-0472">Membrane</keyword>
<keyword evidence="4 6" id="KW-1133">Transmembrane helix</keyword>
<organism evidence="10 11">
    <name type="scientific">Artemia franciscana</name>
    <name type="common">Brine shrimp</name>
    <name type="synonym">Artemia sanfranciscana</name>
    <dbReference type="NCBI Taxonomy" id="6661"/>
    <lineage>
        <taxon>Eukaryota</taxon>
        <taxon>Metazoa</taxon>
        <taxon>Ecdysozoa</taxon>
        <taxon>Arthropoda</taxon>
        <taxon>Crustacea</taxon>
        <taxon>Branchiopoda</taxon>
        <taxon>Anostraca</taxon>
        <taxon>Artemiidae</taxon>
        <taxon>Artemia</taxon>
    </lineage>
</organism>
<evidence type="ECO:0000313" key="11">
    <source>
        <dbReference type="Proteomes" id="UP001187531"/>
    </source>
</evidence>
<comment type="subcellular location">
    <subcellularLocation>
        <location evidence="1">Membrane</location>
        <topology evidence="1">Single-pass membrane protein</topology>
    </subcellularLocation>
</comment>
<evidence type="ECO:0000313" key="10">
    <source>
        <dbReference type="EMBL" id="KAK2705324.1"/>
    </source>
</evidence>
<feature type="domain" description="V-type proton ATPase subunit S1/VOA1 transmembrane" evidence="9">
    <location>
        <begin position="185"/>
        <end position="223"/>
    </location>
</feature>
<dbReference type="PANTHER" id="PTHR12471:SF7">
    <property type="entry name" value="V-TYPE PROTON ATPASE SUBUNIT S1"/>
    <property type="match status" value="1"/>
</dbReference>
<feature type="chain" id="PRO_5041638982" evidence="7">
    <location>
        <begin position="21"/>
        <end position="235"/>
    </location>
</feature>
<comment type="caution">
    <text evidence="10">The sequence shown here is derived from an EMBL/GenBank/DDBJ whole genome shotgun (WGS) entry which is preliminary data.</text>
</comment>
<protein>
    <submittedName>
        <fullName evidence="10">Uncharacterized protein</fullName>
    </submittedName>
</protein>
<feature type="transmembrane region" description="Helical" evidence="6">
    <location>
        <begin position="186"/>
        <end position="207"/>
    </location>
</feature>
<evidence type="ECO:0000256" key="7">
    <source>
        <dbReference type="SAM" id="SignalP"/>
    </source>
</evidence>
<dbReference type="Gene3D" id="2.40.160.110">
    <property type="match status" value="1"/>
</dbReference>
<dbReference type="EMBL" id="JAVRJZ010000021">
    <property type="protein sequence ID" value="KAK2705324.1"/>
    <property type="molecule type" value="Genomic_DNA"/>
</dbReference>
<evidence type="ECO:0000256" key="2">
    <source>
        <dbReference type="ARBA" id="ARBA00009037"/>
    </source>
</evidence>
<dbReference type="Pfam" id="PF20520">
    <property type="entry name" value="Ac45-VOA1_TM"/>
    <property type="match status" value="1"/>
</dbReference>